<dbReference type="SUPFAM" id="SSF46955">
    <property type="entry name" value="Putative DNA-binding domain"/>
    <property type="match status" value="1"/>
</dbReference>
<dbReference type="Pfam" id="PF12728">
    <property type="entry name" value="HTH_17"/>
    <property type="match status" value="1"/>
</dbReference>
<dbReference type="InterPro" id="IPR009061">
    <property type="entry name" value="DNA-bd_dom_put_sf"/>
</dbReference>
<dbReference type="EMBL" id="CP018221">
    <property type="protein sequence ID" value="API60585.1"/>
    <property type="molecule type" value="Genomic_DNA"/>
</dbReference>
<dbReference type="KEGG" id="sphj:BSL82_15880"/>
<evidence type="ECO:0000259" key="1">
    <source>
        <dbReference type="Pfam" id="PF12728"/>
    </source>
</evidence>
<reference evidence="3" key="1">
    <citation type="submission" date="2016-11" db="EMBL/GenBank/DDBJ databases">
        <title>Complete Genome Sequence of alachlor-degrading Sphingomonas sp. strain JJ-A5.</title>
        <authorList>
            <person name="Lee H."/>
            <person name="Ka J.-O."/>
        </authorList>
    </citation>
    <scope>NUCLEOTIDE SEQUENCE [LARGE SCALE GENOMIC DNA]</scope>
    <source>
        <strain evidence="3">JJ-A5</strain>
    </source>
</reference>
<dbReference type="OrthoDB" id="7573727at2"/>
<sequence>MRLLTQADVALVLKVSVKTISRLRQAGELPYIPGKPVLIREADLEKYVERKLTCRARTAGHISTRTSTASTKSDGPSMDDLAAARQAHRIFSKLKRSSRTLSS</sequence>
<proteinExistence type="predicted"/>
<dbReference type="Proteomes" id="UP000182063">
    <property type="component" value="Chromosome"/>
</dbReference>
<feature type="domain" description="Helix-turn-helix" evidence="1">
    <location>
        <begin position="3"/>
        <end position="51"/>
    </location>
</feature>
<dbReference type="AlphaFoldDB" id="A0A1L3ZY92"/>
<evidence type="ECO:0000313" key="3">
    <source>
        <dbReference type="Proteomes" id="UP000182063"/>
    </source>
</evidence>
<accession>A0A1L3ZY92</accession>
<protein>
    <recommendedName>
        <fullName evidence="1">Helix-turn-helix domain-containing protein</fullName>
    </recommendedName>
</protein>
<evidence type="ECO:0000313" key="2">
    <source>
        <dbReference type="EMBL" id="API60585.1"/>
    </source>
</evidence>
<keyword evidence="3" id="KW-1185">Reference proteome</keyword>
<gene>
    <name evidence="2" type="ORF">BSL82_15880</name>
</gene>
<organism evidence="2 3">
    <name type="scientific">Tardibacter chloracetimidivorans</name>
    <dbReference type="NCBI Taxonomy" id="1921510"/>
    <lineage>
        <taxon>Bacteria</taxon>
        <taxon>Pseudomonadati</taxon>
        <taxon>Pseudomonadota</taxon>
        <taxon>Alphaproteobacteria</taxon>
        <taxon>Sphingomonadales</taxon>
        <taxon>Sphingomonadaceae</taxon>
        <taxon>Tardibacter</taxon>
    </lineage>
</organism>
<name>A0A1L3ZY92_9SPHN</name>
<dbReference type="InterPro" id="IPR041657">
    <property type="entry name" value="HTH_17"/>
</dbReference>
<dbReference type="STRING" id="1921510.BSL82_15880"/>